<keyword evidence="2" id="KW-1133">Transmembrane helix</keyword>
<evidence type="ECO:0000313" key="3">
    <source>
        <dbReference type="EMBL" id="GFR25928.1"/>
    </source>
</evidence>
<sequence length="113" mass="11899">MPGGGMEAGEGYSSVMGLMYVFNLIVGTGALTMPSPIYEAGWLLSLIILIILAFMRSENDQAHVDQQDVSIADHPAGNPELISIVGTTGISRNVLQSAESHVPSRGKTRAAVT</sequence>
<name>A0A8X6JHW7_TRICU</name>
<dbReference type="PANTHER" id="PTHR16189:SF0">
    <property type="entry name" value="TRANSMEMBRANE PROTEIN 104"/>
    <property type="match status" value="1"/>
</dbReference>
<dbReference type="AlphaFoldDB" id="A0A8X6JHW7"/>
<dbReference type="Proteomes" id="UP000887116">
    <property type="component" value="Unassembled WGS sequence"/>
</dbReference>
<dbReference type="OrthoDB" id="294541at2759"/>
<feature type="transmembrane region" description="Helical" evidence="2">
    <location>
        <begin position="37"/>
        <end position="55"/>
    </location>
</feature>
<accession>A0A8X6JHW7</accession>
<reference evidence="3" key="1">
    <citation type="submission" date="2020-07" db="EMBL/GenBank/DDBJ databases">
        <title>Multicomponent nature underlies the extraordinary mechanical properties of spider dragline silk.</title>
        <authorList>
            <person name="Kono N."/>
            <person name="Nakamura H."/>
            <person name="Mori M."/>
            <person name="Yoshida Y."/>
            <person name="Ohtoshi R."/>
            <person name="Malay A.D."/>
            <person name="Moran D.A.P."/>
            <person name="Tomita M."/>
            <person name="Numata K."/>
            <person name="Arakawa K."/>
        </authorList>
    </citation>
    <scope>NUCLEOTIDE SEQUENCE</scope>
</reference>
<dbReference type="GO" id="GO:0016020">
    <property type="term" value="C:membrane"/>
    <property type="evidence" value="ECO:0007669"/>
    <property type="project" value="UniProtKB-SubCell"/>
</dbReference>
<keyword evidence="2 3" id="KW-0812">Transmembrane</keyword>
<dbReference type="EMBL" id="BMAO01028592">
    <property type="protein sequence ID" value="GFR25928.1"/>
    <property type="molecule type" value="Genomic_DNA"/>
</dbReference>
<evidence type="ECO:0000313" key="4">
    <source>
        <dbReference type="Proteomes" id="UP000887116"/>
    </source>
</evidence>
<dbReference type="PANTHER" id="PTHR16189">
    <property type="entry name" value="TRANSMEMBRANE PROTEIN 104-RELATED"/>
    <property type="match status" value="1"/>
</dbReference>
<comment type="subcellular location">
    <subcellularLocation>
        <location evidence="1">Membrane</location>
        <topology evidence="1">Multi-pass membrane protein</topology>
    </subcellularLocation>
</comment>
<evidence type="ECO:0000256" key="1">
    <source>
        <dbReference type="ARBA" id="ARBA00004141"/>
    </source>
</evidence>
<protein>
    <submittedName>
        <fullName evidence="3">Transmembrane protein 104</fullName>
    </submittedName>
</protein>
<keyword evidence="4" id="KW-1185">Reference proteome</keyword>
<organism evidence="3 4">
    <name type="scientific">Trichonephila clavata</name>
    <name type="common">Joro spider</name>
    <name type="synonym">Nephila clavata</name>
    <dbReference type="NCBI Taxonomy" id="2740835"/>
    <lineage>
        <taxon>Eukaryota</taxon>
        <taxon>Metazoa</taxon>
        <taxon>Ecdysozoa</taxon>
        <taxon>Arthropoda</taxon>
        <taxon>Chelicerata</taxon>
        <taxon>Arachnida</taxon>
        <taxon>Araneae</taxon>
        <taxon>Araneomorphae</taxon>
        <taxon>Entelegynae</taxon>
        <taxon>Araneoidea</taxon>
        <taxon>Nephilidae</taxon>
        <taxon>Trichonephila</taxon>
    </lineage>
</organism>
<comment type="caution">
    <text evidence="3">The sequence shown here is derived from an EMBL/GenBank/DDBJ whole genome shotgun (WGS) entry which is preliminary data.</text>
</comment>
<keyword evidence="2" id="KW-0472">Membrane</keyword>
<evidence type="ECO:0000256" key="2">
    <source>
        <dbReference type="SAM" id="Phobius"/>
    </source>
</evidence>
<gene>
    <name evidence="3" type="primary">TMEM104</name>
    <name evidence="3" type="ORF">TNCT_161661</name>
</gene>
<proteinExistence type="predicted"/>
<feature type="transmembrane region" description="Helical" evidence="2">
    <location>
        <begin position="12"/>
        <end position="31"/>
    </location>
</feature>